<dbReference type="RefSeq" id="WP_209028066.1">
    <property type="nucleotide sequence ID" value="NZ_CP072455.1"/>
</dbReference>
<protein>
    <submittedName>
        <fullName evidence="1">HK97 gp10 family phage protein</fullName>
    </submittedName>
</protein>
<dbReference type="EMBL" id="CP072455">
    <property type="protein sequence ID" value="QTL40601.1"/>
    <property type="molecule type" value="Genomic_DNA"/>
</dbReference>
<gene>
    <name evidence="1" type="ORF">HGO23_04215</name>
</gene>
<evidence type="ECO:0000313" key="2">
    <source>
        <dbReference type="Proteomes" id="UP000665047"/>
    </source>
</evidence>
<dbReference type="Proteomes" id="UP000665047">
    <property type="component" value="Chromosome"/>
</dbReference>
<sequence>MGVKVTGIREAQSRLNALIGDIRGHKVVRAVYKALYIGSTQAALYTPIDTATLINSQFRDVRFEGVRLTGRVGYSANYAVYVHDPNVKQDFRRATAKKAFLKQGFDEMRKQIDNAVAQELKL</sequence>
<evidence type="ECO:0000313" key="1">
    <source>
        <dbReference type="EMBL" id="QTL40601.1"/>
    </source>
</evidence>
<accession>A0ABX7VIL6</accession>
<organism evidence="1 2">
    <name type="scientific">Xenorhabdus budapestensis</name>
    <dbReference type="NCBI Taxonomy" id="290110"/>
    <lineage>
        <taxon>Bacteria</taxon>
        <taxon>Pseudomonadati</taxon>
        <taxon>Pseudomonadota</taxon>
        <taxon>Gammaproteobacteria</taxon>
        <taxon>Enterobacterales</taxon>
        <taxon>Morganellaceae</taxon>
        <taxon>Xenorhabdus</taxon>
    </lineage>
</organism>
<keyword evidence="2" id="KW-1185">Reference proteome</keyword>
<proteinExistence type="predicted"/>
<name>A0ABX7VIL6_XENBU</name>
<reference evidence="1 2" key="1">
    <citation type="submission" date="2021-03" db="EMBL/GenBank/DDBJ databases">
        <title>Complete Genome Sequence Data of Xenorhabdus budapestensis strain C72, a Candidate Biological Control Agent, from China.</title>
        <authorList>
            <person name="LI B."/>
            <person name="WANG S."/>
            <person name="QIU D."/>
        </authorList>
    </citation>
    <scope>NUCLEOTIDE SEQUENCE [LARGE SCALE GENOMIC DNA]</scope>
    <source>
        <strain evidence="1 2">C-7-2</strain>
    </source>
</reference>